<comment type="caution">
    <text evidence="1">The sequence shown here is derived from an EMBL/GenBank/DDBJ whole genome shotgun (WGS) entry which is preliminary data.</text>
</comment>
<dbReference type="VEuPathDB" id="FungiDB:VP01_1679g6"/>
<evidence type="ECO:0000313" key="1">
    <source>
        <dbReference type="EMBL" id="KNZ59703.1"/>
    </source>
</evidence>
<reference evidence="1 2" key="1">
    <citation type="submission" date="2015-08" db="EMBL/GenBank/DDBJ databases">
        <title>Next Generation Sequencing and Analysis of the Genome of Puccinia sorghi L Schw, the Causal Agent of Maize Common Rust.</title>
        <authorList>
            <person name="Rochi L."/>
            <person name="Burguener G."/>
            <person name="Darino M."/>
            <person name="Turjanski A."/>
            <person name="Kreff E."/>
            <person name="Dieguez M.J."/>
            <person name="Sacco F."/>
        </authorList>
    </citation>
    <scope>NUCLEOTIDE SEQUENCE [LARGE SCALE GENOMIC DNA]</scope>
    <source>
        <strain evidence="1 2">RO10H11247</strain>
    </source>
</reference>
<gene>
    <name evidence="1" type="ORF">VP01_1679g6</name>
</gene>
<name>A0A0L6VG21_9BASI</name>
<dbReference type="AlphaFoldDB" id="A0A0L6VG21"/>
<sequence>MYLAKHPCLIPLCIQEDSRDVKFENHDFHIDAIYAKYGMNAEYNRIYPIYLNPTNPTQYILLTC</sequence>
<dbReference type="Proteomes" id="UP000037035">
    <property type="component" value="Unassembled WGS sequence"/>
</dbReference>
<accession>A0A0L6VG21</accession>
<organism evidence="1 2">
    <name type="scientific">Puccinia sorghi</name>
    <dbReference type="NCBI Taxonomy" id="27349"/>
    <lineage>
        <taxon>Eukaryota</taxon>
        <taxon>Fungi</taxon>
        <taxon>Dikarya</taxon>
        <taxon>Basidiomycota</taxon>
        <taxon>Pucciniomycotina</taxon>
        <taxon>Pucciniomycetes</taxon>
        <taxon>Pucciniales</taxon>
        <taxon>Pucciniaceae</taxon>
        <taxon>Puccinia</taxon>
    </lineage>
</organism>
<protein>
    <submittedName>
        <fullName evidence="1">Uncharacterized protein</fullName>
    </submittedName>
</protein>
<evidence type="ECO:0000313" key="2">
    <source>
        <dbReference type="Proteomes" id="UP000037035"/>
    </source>
</evidence>
<dbReference type="EMBL" id="LAVV01006480">
    <property type="protein sequence ID" value="KNZ59703.1"/>
    <property type="molecule type" value="Genomic_DNA"/>
</dbReference>
<proteinExistence type="predicted"/>
<keyword evidence="2" id="KW-1185">Reference proteome</keyword>